<reference evidence="3 4" key="1">
    <citation type="journal article" date="2019" name="Int. J. Syst. Evol. Microbiol.">
        <title>The Global Catalogue of Microorganisms (GCM) 10K type strain sequencing project: providing services to taxonomists for standard genome sequencing and annotation.</title>
        <authorList>
            <consortium name="The Broad Institute Genomics Platform"/>
            <consortium name="The Broad Institute Genome Sequencing Center for Infectious Disease"/>
            <person name="Wu L."/>
            <person name="Ma J."/>
        </authorList>
    </citation>
    <scope>NUCLEOTIDE SEQUENCE [LARGE SCALE GENOMIC DNA]</scope>
    <source>
        <strain evidence="3 4">XZYJT29</strain>
    </source>
</reference>
<name>A0ABD5XYT6_9EURY</name>
<keyword evidence="2" id="KW-0472">Membrane</keyword>
<protein>
    <submittedName>
        <fullName evidence="3">Uncharacterized protein</fullName>
    </submittedName>
</protein>
<organism evidence="3 4">
    <name type="scientific">Halosimplex aquaticum</name>
    <dbReference type="NCBI Taxonomy" id="3026162"/>
    <lineage>
        <taxon>Archaea</taxon>
        <taxon>Methanobacteriati</taxon>
        <taxon>Methanobacteriota</taxon>
        <taxon>Stenosarchaea group</taxon>
        <taxon>Halobacteria</taxon>
        <taxon>Halobacteriales</taxon>
        <taxon>Haloarculaceae</taxon>
        <taxon>Halosimplex</taxon>
    </lineage>
</organism>
<dbReference type="AlphaFoldDB" id="A0ABD5XYT6"/>
<feature type="region of interest" description="Disordered" evidence="1">
    <location>
        <begin position="1"/>
        <end position="46"/>
    </location>
</feature>
<evidence type="ECO:0000256" key="2">
    <source>
        <dbReference type="SAM" id="Phobius"/>
    </source>
</evidence>
<feature type="compositionally biased region" description="Basic and acidic residues" evidence="1">
    <location>
        <begin position="32"/>
        <end position="44"/>
    </location>
</feature>
<evidence type="ECO:0000313" key="3">
    <source>
        <dbReference type="EMBL" id="MFC7138650.1"/>
    </source>
</evidence>
<keyword evidence="4" id="KW-1185">Reference proteome</keyword>
<proteinExistence type="predicted"/>
<feature type="transmembrane region" description="Helical" evidence="2">
    <location>
        <begin position="49"/>
        <end position="69"/>
    </location>
</feature>
<sequence length="95" mass="10219">MSSTDPDRTVDDDHDRYDDEYDDYGERATGARVDEDARYENRGDDDSDGIMGLSFGALLLIGGILLFLFPEPATSTVGIILAIVGGVMLIAGAMD</sequence>
<feature type="transmembrane region" description="Helical" evidence="2">
    <location>
        <begin position="76"/>
        <end position="94"/>
    </location>
</feature>
<comment type="caution">
    <text evidence="3">The sequence shown here is derived from an EMBL/GenBank/DDBJ whole genome shotgun (WGS) entry which is preliminary data.</text>
</comment>
<feature type="compositionally biased region" description="Basic and acidic residues" evidence="1">
    <location>
        <begin position="1"/>
        <end position="17"/>
    </location>
</feature>
<evidence type="ECO:0000313" key="4">
    <source>
        <dbReference type="Proteomes" id="UP001596432"/>
    </source>
</evidence>
<dbReference type="GeneID" id="78818891"/>
<keyword evidence="2" id="KW-1133">Transmembrane helix</keyword>
<evidence type="ECO:0000256" key="1">
    <source>
        <dbReference type="SAM" id="MobiDB-lite"/>
    </source>
</evidence>
<dbReference type="Proteomes" id="UP001596432">
    <property type="component" value="Unassembled WGS sequence"/>
</dbReference>
<dbReference type="EMBL" id="JBHTAS010000001">
    <property type="protein sequence ID" value="MFC7138650.1"/>
    <property type="molecule type" value="Genomic_DNA"/>
</dbReference>
<accession>A0ABD5XYT6</accession>
<keyword evidence="2" id="KW-0812">Transmembrane</keyword>
<dbReference type="RefSeq" id="WP_274324266.1">
    <property type="nucleotide sequence ID" value="NZ_CP118158.1"/>
</dbReference>
<gene>
    <name evidence="3" type="ORF">ACFQMA_02220</name>
</gene>